<evidence type="ECO:0000313" key="3">
    <source>
        <dbReference type="EMBL" id="KAK1614018.1"/>
    </source>
</evidence>
<keyword evidence="4" id="KW-1185">Reference proteome</keyword>
<dbReference type="InterPro" id="IPR012340">
    <property type="entry name" value="NA-bd_OB-fold"/>
</dbReference>
<feature type="compositionally biased region" description="Basic and acidic residues" evidence="1">
    <location>
        <begin position="364"/>
        <end position="378"/>
    </location>
</feature>
<dbReference type="EMBL" id="JAUUTY010000006">
    <property type="protein sequence ID" value="KAK1614018.1"/>
    <property type="molecule type" value="Genomic_DNA"/>
</dbReference>
<feature type="region of interest" description="Disordered" evidence="1">
    <location>
        <begin position="296"/>
        <end position="318"/>
    </location>
</feature>
<dbReference type="GO" id="GO:0003676">
    <property type="term" value="F:nucleic acid binding"/>
    <property type="evidence" value="ECO:0007669"/>
    <property type="project" value="InterPro"/>
</dbReference>
<dbReference type="PANTHER" id="PTHR47600:SF1">
    <property type="entry name" value="NUCLEIC ACID-BINDING, OB-FOLD-LIKE PROTEIN"/>
    <property type="match status" value="1"/>
</dbReference>
<dbReference type="PANTHER" id="PTHR47600">
    <property type="entry name" value="NUCLEIC ACID-BINDING, OB-FOLD-LIKE PROTEIN"/>
    <property type="match status" value="1"/>
</dbReference>
<comment type="caution">
    <text evidence="3">The sequence shown here is derived from an EMBL/GenBank/DDBJ whole genome shotgun (WGS) entry which is preliminary data.</text>
</comment>
<sequence>MEAFAAAPAAGVFAGAGATVRPAVTLRRRSRGAGRVRLVRAPPPRAGGGDGGDLPPLDKWDMMELEFGRFLGEDPKLTLAKILLKKSDPDASSLDVDKLVASKKDRLDVILKEFMEANKQDKASTTEEAVSNPVKAQQPLGVPRPAVSKPKLDEASLSLLRPVGSKPKRVEPPLSLQRPAVSKVKVNKPSLTLMRPMGSKPRAQAKLVQDSWPSKESLAAGADSGENGSTSTEDTVDVTLRKPTVYQSEDDEPELKMKPDVNLKMRKDMNEDLSNISLLQKPEATKDTAAALASAGSASIAAGEDTDEREAGLQPSEESLIQQVDTSPLENQSVTSNNFSMQAFLQGRPRKDLSVETLPSQVDAGKKADSDEDKKSFVDDGGNVLASTLEDITESDWARLEHYASTGERVEVELINCSAKGFVVSLDSMIGFLPYRNLATKWKYLAFETWLRRKGGDPSLYKQSMSMEEGSEVNDRSIEEESSSVSEVAHQDQGTLQSRLKFEELLRTYDEEKSKFLSSFIGQRLRVSVVLADRNSKRLFFSMRPKESDELIQKRKSLMARLNVGDIVTCTIKRFVYFGIFVEVEEVPALIQQWEVSWDETLDPSVSYRIGQVVDAKVIQLDFNNSRIFLSLKDVKPSPPVGALEPVIGDEESLDGSLEPAQADFEWPEVDSLIEQLKNIEQVKDVYKGRFFRSPGLAPTFQVYMASLVGRKYKVLARYGNNVQEVMVETSLDKEGLKEAILMCTNRVS</sequence>
<protein>
    <recommendedName>
        <fullName evidence="2">S1 motif domain-containing protein</fullName>
    </recommendedName>
</protein>
<accession>A0AAD8R384</accession>
<dbReference type="SMART" id="SM00316">
    <property type="entry name" value="S1"/>
    <property type="match status" value="2"/>
</dbReference>
<organism evidence="3 4">
    <name type="scientific">Lolium multiflorum</name>
    <name type="common">Italian ryegrass</name>
    <name type="synonym">Lolium perenne subsp. multiflorum</name>
    <dbReference type="NCBI Taxonomy" id="4521"/>
    <lineage>
        <taxon>Eukaryota</taxon>
        <taxon>Viridiplantae</taxon>
        <taxon>Streptophyta</taxon>
        <taxon>Embryophyta</taxon>
        <taxon>Tracheophyta</taxon>
        <taxon>Spermatophyta</taxon>
        <taxon>Magnoliopsida</taxon>
        <taxon>Liliopsida</taxon>
        <taxon>Poales</taxon>
        <taxon>Poaceae</taxon>
        <taxon>BOP clade</taxon>
        <taxon>Pooideae</taxon>
        <taxon>Poodae</taxon>
        <taxon>Poeae</taxon>
        <taxon>Poeae Chloroplast Group 2 (Poeae type)</taxon>
        <taxon>Loliodinae</taxon>
        <taxon>Loliinae</taxon>
        <taxon>Lolium</taxon>
    </lineage>
</organism>
<feature type="region of interest" description="Disordered" evidence="1">
    <location>
        <begin position="243"/>
        <end position="262"/>
    </location>
</feature>
<dbReference type="Gene3D" id="2.40.50.140">
    <property type="entry name" value="Nucleic acid-binding proteins"/>
    <property type="match status" value="1"/>
</dbReference>
<dbReference type="InterPro" id="IPR003029">
    <property type="entry name" value="S1_domain"/>
</dbReference>
<feature type="region of interest" description="Disordered" evidence="1">
    <location>
        <begin position="462"/>
        <end position="486"/>
    </location>
</feature>
<evidence type="ECO:0000256" key="1">
    <source>
        <dbReference type="SAM" id="MobiDB-lite"/>
    </source>
</evidence>
<evidence type="ECO:0000259" key="2">
    <source>
        <dbReference type="PROSITE" id="PS50126"/>
    </source>
</evidence>
<proteinExistence type="predicted"/>
<dbReference type="Pfam" id="PF00575">
    <property type="entry name" value="S1"/>
    <property type="match status" value="1"/>
</dbReference>
<dbReference type="AlphaFoldDB" id="A0AAD8R384"/>
<dbReference type="PROSITE" id="PS50126">
    <property type="entry name" value="S1"/>
    <property type="match status" value="1"/>
</dbReference>
<dbReference type="SUPFAM" id="SSF50249">
    <property type="entry name" value="Nucleic acid-binding proteins"/>
    <property type="match status" value="1"/>
</dbReference>
<gene>
    <name evidence="3" type="ORF">QYE76_019535</name>
</gene>
<dbReference type="Proteomes" id="UP001231189">
    <property type="component" value="Unassembled WGS sequence"/>
</dbReference>
<feature type="region of interest" description="Disordered" evidence="1">
    <location>
        <begin position="350"/>
        <end position="379"/>
    </location>
</feature>
<name>A0AAD8R384_LOLMU</name>
<feature type="region of interest" description="Disordered" evidence="1">
    <location>
        <begin position="34"/>
        <end position="55"/>
    </location>
</feature>
<reference evidence="3" key="1">
    <citation type="submission" date="2023-07" db="EMBL/GenBank/DDBJ databases">
        <title>A chromosome-level genome assembly of Lolium multiflorum.</title>
        <authorList>
            <person name="Chen Y."/>
            <person name="Copetti D."/>
            <person name="Kolliker R."/>
            <person name="Studer B."/>
        </authorList>
    </citation>
    <scope>NUCLEOTIDE SEQUENCE</scope>
    <source>
        <strain evidence="3">02402/16</strain>
        <tissue evidence="3">Leaf</tissue>
    </source>
</reference>
<evidence type="ECO:0000313" key="4">
    <source>
        <dbReference type="Proteomes" id="UP001231189"/>
    </source>
</evidence>
<feature type="region of interest" description="Disordered" evidence="1">
    <location>
        <begin position="120"/>
        <end position="238"/>
    </location>
</feature>
<feature type="domain" description="S1 motif" evidence="2">
    <location>
        <begin position="565"/>
        <end position="633"/>
    </location>
</feature>